<name>A0A853GBH3_9BURK</name>
<evidence type="ECO:0000313" key="8">
    <source>
        <dbReference type="EMBL" id="NYT51911.1"/>
    </source>
</evidence>
<dbReference type="AlphaFoldDB" id="A0A853GBH3"/>
<comment type="caution">
    <text evidence="8">The sequence shown here is derived from an EMBL/GenBank/DDBJ whole genome shotgun (WGS) entry which is preliminary data.</text>
</comment>
<dbReference type="PANTHER" id="PTHR38459:SF1">
    <property type="entry name" value="PROPHAGE BACTOPRENOL-LINKED GLUCOSE TRANSLOCASE HOMOLOG"/>
    <property type="match status" value="1"/>
</dbReference>
<dbReference type="PANTHER" id="PTHR38459">
    <property type="entry name" value="PROPHAGE BACTOPRENOL-LINKED GLUCOSE TRANSLOCASE HOMOLOG"/>
    <property type="match status" value="1"/>
</dbReference>
<evidence type="ECO:0000256" key="3">
    <source>
        <dbReference type="ARBA" id="ARBA00022692"/>
    </source>
</evidence>
<proteinExistence type="inferred from homology"/>
<keyword evidence="9" id="KW-1185">Reference proteome</keyword>
<evidence type="ECO:0000313" key="9">
    <source>
        <dbReference type="Proteomes" id="UP000559809"/>
    </source>
</evidence>
<dbReference type="Pfam" id="PF04138">
    <property type="entry name" value="GtrA_DPMS_TM"/>
    <property type="match status" value="1"/>
</dbReference>
<gene>
    <name evidence="8" type="ORF">H0A72_21610</name>
</gene>
<dbReference type="RefSeq" id="WP_180158584.1">
    <property type="nucleotide sequence ID" value="NZ_JACCEM010000019.1"/>
</dbReference>
<feature type="domain" description="GtrA/DPMS transmembrane" evidence="7">
    <location>
        <begin position="24"/>
        <end position="137"/>
    </location>
</feature>
<feature type="transmembrane region" description="Helical" evidence="6">
    <location>
        <begin position="21"/>
        <end position="39"/>
    </location>
</feature>
<dbReference type="GO" id="GO:0000271">
    <property type="term" value="P:polysaccharide biosynthetic process"/>
    <property type="evidence" value="ECO:0007669"/>
    <property type="project" value="InterPro"/>
</dbReference>
<reference evidence="8 9" key="1">
    <citation type="submission" date="2020-07" db="EMBL/GenBank/DDBJ databases">
        <title>Taxonomic revisions and descriptions of new bacterial species based on genomic comparisons in the high-G+C-content subgroup of the family Alcaligenaceae.</title>
        <authorList>
            <person name="Szabo A."/>
            <person name="Felfoldi T."/>
        </authorList>
    </citation>
    <scope>NUCLEOTIDE SEQUENCE [LARGE SCALE GENOMIC DNA]</scope>
    <source>
        <strain evidence="8 9">LMG 24012</strain>
    </source>
</reference>
<dbReference type="InterPro" id="IPR051401">
    <property type="entry name" value="GtrA_CellWall_Glycosyl"/>
</dbReference>
<evidence type="ECO:0000259" key="7">
    <source>
        <dbReference type="Pfam" id="PF04138"/>
    </source>
</evidence>
<dbReference type="GO" id="GO:0005886">
    <property type="term" value="C:plasma membrane"/>
    <property type="evidence" value="ECO:0007669"/>
    <property type="project" value="TreeGrafter"/>
</dbReference>
<sequence>MHSRTHLLKHGQAFVSTHGRQVVRFLVFGGASTAIHWAVMWSLVTIGLTPIVATSMGAVVGSVFNYAFQFFWTFDGVGRHDKAIPIYVCTVALAWVANAGFYYVLTSFTEMGVAVAQVSTTIAVAAMNFIFYKRIVFHERVG</sequence>
<evidence type="ECO:0000256" key="2">
    <source>
        <dbReference type="ARBA" id="ARBA00009399"/>
    </source>
</evidence>
<evidence type="ECO:0000256" key="1">
    <source>
        <dbReference type="ARBA" id="ARBA00004141"/>
    </source>
</evidence>
<feature type="transmembrane region" description="Helical" evidence="6">
    <location>
        <begin position="111"/>
        <end position="132"/>
    </location>
</feature>
<evidence type="ECO:0000256" key="4">
    <source>
        <dbReference type="ARBA" id="ARBA00022989"/>
    </source>
</evidence>
<keyword evidence="3 6" id="KW-0812">Transmembrane</keyword>
<evidence type="ECO:0000256" key="5">
    <source>
        <dbReference type="ARBA" id="ARBA00023136"/>
    </source>
</evidence>
<organism evidence="8 9">
    <name type="scientific">Parapusillimonas granuli</name>
    <dbReference type="NCBI Taxonomy" id="380911"/>
    <lineage>
        <taxon>Bacteria</taxon>
        <taxon>Pseudomonadati</taxon>
        <taxon>Pseudomonadota</taxon>
        <taxon>Betaproteobacteria</taxon>
        <taxon>Burkholderiales</taxon>
        <taxon>Alcaligenaceae</taxon>
        <taxon>Parapusillimonas</taxon>
    </lineage>
</organism>
<protein>
    <submittedName>
        <fullName evidence="8">GtrA family protein</fullName>
    </submittedName>
</protein>
<dbReference type="Proteomes" id="UP000559809">
    <property type="component" value="Unassembled WGS sequence"/>
</dbReference>
<feature type="transmembrane region" description="Helical" evidence="6">
    <location>
        <begin position="51"/>
        <end position="72"/>
    </location>
</feature>
<dbReference type="EMBL" id="JACCEM010000019">
    <property type="protein sequence ID" value="NYT51911.1"/>
    <property type="molecule type" value="Genomic_DNA"/>
</dbReference>
<evidence type="ECO:0000256" key="6">
    <source>
        <dbReference type="SAM" id="Phobius"/>
    </source>
</evidence>
<comment type="subcellular location">
    <subcellularLocation>
        <location evidence="1">Membrane</location>
        <topology evidence="1">Multi-pass membrane protein</topology>
    </subcellularLocation>
</comment>
<keyword evidence="5 6" id="KW-0472">Membrane</keyword>
<comment type="similarity">
    <text evidence="2">Belongs to the GtrA family.</text>
</comment>
<keyword evidence="4 6" id="KW-1133">Transmembrane helix</keyword>
<feature type="transmembrane region" description="Helical" evidence="6">
    <location>
        <begin position="84"/>
        <end position="105"/>
    </location>
</feature>
<accession>A0A853GBH3</accession>
<dbReference type="InterPro" id="IPR007267">
    <property type="entry name" value="GtrA_DPMS_TM"/>
</dbReference>